<dbReference type="InterPro" id="IPR028082">
    <property type="entry name" value="Peripla_BP_I"/>
</dbReference>
<evidence type="ECO:0000313" key="6">
    <source>
        <dbReference type="Proteomes" id="UP000636960"/>
    </source>
</evidence>
<name>A0A919JU68_9ACTN</name>
<dbReference type="InterPro" id="IPR018356">
    <property type="entry name" value="Tscrpt_reg_HTH_DeoR_CS"/>
</dbReference>
<dbReference type="PRINTS" id="PR00037">
    <property type="entry name" value="HTHLACR"/>
</dbReference>
<dbReference type="SUPFAM" id="SSF53822">
    <property type="entry name" value="Periplasmic binding protein-like I"/>
    <property type="match status" value="1"/>
</dbReference>
<gene>
    <name evidence="5" type="primary">lacI_3</name>
    <name evidence="5" type="ORF">Ari01nite_07230</name>
</gene>
<dbReference type="SMART" id="SM00420">
    <property type="entry name" value="HTH_DEOR"/>
    <property type="match status" value="1"/>
</dbReference>
<keyword evidence="1" id="KW-0805">Transcription regulation</keyword>
<keyword evidence="2" id="KW-0238">DNA-binding</keyword>
<accession>A0A919JU68</accession>
<dbReference type="Proteomes" id="UP000636960">
    <property type="component" value="Unassembled WGS sequence"/>
</dbReference>
<keyword evidence="6" id="KW-1185">Reference proteome</keyword>
<reference evidence="5" key="1">
    <citation type="submission" date="2021-01" db="EMBL/GenBank/DDBJ databases">
        <title>Whole genome shotgun sequence of Actinoplanes rishiriensis NBRC 108556.</title>
        <authorList>
            <person name="Komaki H."/>
            <person name="Tamura T."/>
        </authorList>
    </citation>
    <scope>NUCLEOTIDE SEQUENCE</scope>
    <source>
        <strain evidence="5">NBRC 108556</strain>
    </source>
</reference>
<proteinExistence type="predicted"/>
<dbReference type="InterPro" id="IPR001034">
    <property type="entry name" value="DeoR_HTH"/>
</dbReference>
<keyword evidence="3" id="KW-0804">Transcription</keyword>
<dbReference type="PROSITE" id="PS51000">
    <property type="entry name" value="HTH_DEOR_2"/>
    <property type="match status" value="1"/>
</dbReference>
<dbReference type="PROSITE" id="PS00894">
    <property type="entry name" value="HTH_DEOR_1"/>
    <property type="match status" value="1"/>
</dbReference>
<dbReference type="PANTHER" id="PTHR30146">
    <property type="entry name" value="LACI-RELATED TRANSCRIPTIONAL REPRESSOR"/>
    <property type="match status" value="1"/>
</dbReference>
<dbReference type="CDD" id="cd06267">
    <property type="entry name" value="PBP1_LacI_sugar_binding-like"/>
    <property type="match status" value="1"/>
</dbReference>
<dbReference type="PANTHER" id="PTHR30146:SF155">
    <property type="entry name" value="ALANINE RACEMASE"/>
    <property type="match status" value="1"/>
</dbReference>
<dbReference type="RefSeq" id="WP_239162450.1">
    <property type="nucleotide sequence ID" value="NZ_BOMV01000006.1"/>
</dbReference>
<protein>
    <submittedName>
        <fullName evidence="5">LacI family transcriptional regulator</fullName>
    </submittedName>
</protein>
<sequence>MIVPARSEAFRIEQQEAAISDRLFGLQRQERLMAELRRHGAVRVKDLAPVLGVSELTVRRDIAMLAERNLLTRVHGGATLPTQLAPPPPRPRPAATRFTIGMVVPSLDYYWPPIVTGARAAAAALGVHIQLRGSSYDPEEDRRQIGRLIKAKQVEGLLLAPSLDGESSAEMIDWIDSLPVPTILVERHMPRWTPTRRPLEWVRSDHSLGVEMAVHHLFEHGHRRIGLILSRGSPHSDQLAVGWTRACDGLGISDELTFRASVGLDVPGHREIIAGVMRRCRQARATALIVHGDPDAISVGQFCIEQGMIIPDDLALVSYDDEVAHMIEPAMTAVRPPKGQVGRVAVELMVARLLEGNRRPAQRVAISPELIIRGSSVPRAGRT</sequence>
<dbReference type="InterPro" id="IPR036390">
    <property type="entry name" value="WH_DNA-bd_sf"/>
</dbReference>
<dbReference type="GO" id="GO:0000976">
    <property type="term" value="F:transcription cis-regulatory region binding"/>
    <property type="evidence" value="ECO:0007669"/>
    <property type="project" value="TreeGrafter"/>
</dbReference>
<evidence type="ECO:0000256" key="2">
    <source>
        <dbReference type="ARBA" id="ARBA00023125"/>
    </source>
</evidence>
<dbReference type="Pfam" id="PF08220">
    <property type="entry name" value="HTH_DeoR"/>
    <property type="match status" value="1"/>
</dbReference>
<dbReference type="EMBL" id="BOMV01000006">
    <property type="protein sequence ID" value="GIE93258.1"/>
    <property type="molecule type" value="Genomic_DNA"/>
</dbReference>
<dbReference type="Gene3D" id="1.10.10.10">
    <property type="entry name" value="Winged helix-like DNA-binding domain superfamily/Winged helix DNA-binding domain"/>
    <property type="match status" value="1"/>
</dbReference>
<dbReference type="SUPFAM" id="SSF46785">
    <property type="entry name" value="Winged helix' DNA-binding domain"/>
    <property type="match status" value="1"/>
</dbReference>
<evidence type="ECO:0000259" key="4">
    <source>
        <dbReference type="PROSITE" id="PS51000"/>
    </source>
</evidence>
<comment type="caution">
    <text evidence="5">The sequence shown here is derived from an EMBL/GenBank/DDBJ whole genome shotgun (WGS) entry which is preliminary data.</text>
</comment>
<dbReference type="InterPro" id="IPR036388">
    <property type="entry name" value="WH-like_DNA-bd_sf"/>
</dbReference>
<evidence type="ECO:0000256" key="1">
    <source>
        <dbReference type="ARBA" id="ARBA00023015"/>
    </source>
</evidence>
<dbReference type="AlphaFoldDB" id="A0A919JU68"/>
<dbReference type="Gene3D" id="3.40.50.2300">
    <property type="match status" value="2"/>
</dbReference>
<feature type="domain" description="HTH deoR-type" evidence="4">
    <location>
        <begin position="25"/>
        <end position="80"/>
    </location>
</feature>
<evidence type="ECO:0000256" key="3">
    <source>
        <dbReference type="ARBA" id="ARBA00023163"/>
    </source>
</evidence>
<dbReference type="GO" id="GO:0003700">
    <property type="term" value="F:DNA-binding transcription factor activity"/>
    <property type="evidence" value="ECO:0007669"/>
    <property type="project" value="InterPro"/>
</dbReference>
<organism evidence="5 6">
    <name type="scientific">Paractinoplanes rishiriensis</name>
    <dbReference type="NCBI Taxonomy" id="1050105"/>
    <lineage>
        <taxon>Bacteria</taxon>
        <taxon>Bacillati</taxon>
        <taxon>Actinomycetota</taxon>
        <taxon>Actinomycetes</taxon>
        <taxon>Micromonosporales</taxon>
        <taxon>Micromonosporaceae</taxon>
        <taxon>Paractinoplanes</taxon>
    </lineage>
</organism>
<evidence type="ECO:0000313" key="5">
    <source>
        <dbReference type="EMBL" id="GIE93258.1"/>
    </source>
</evidence>
<dbReference type="Pfam" id="PF13377">
    <property type="entry name" value="Peripla_BP_3"/>
    <property type="match status" value="1"/>
</dbReference>
<dbReference type="InterPro" id="IPR046335">
    <property type="entry name" value="LacI/GalR-like_sensor"/>
</dbReference>